<dbReference type="Gene3D" id="1.10.10.10">
    <property type="entry name" value="Winged helix-like DNA-binding domain superfamily/Winged helix DNA-binding domain"/>
    <property type="match status" value="1"/>
</dbReference>
<reference evidence="2" key="1">
    <citation type="submission" date="2012-06" db="EMBL/GenBank/DDBJ databases">
        <title>The complete genome of Belliella baltica DSM 15883.</title>
        <authorList>
            <person name="Lucas S."/>
            <person name="Copeland A."/>
            <person name="Lapidus A."/>
            <person name="Goodwin L."/>
            <person name="Pitluck S."/>
            <person name="Peters L."/>
            <person name="Mikhailova N."/>
            <person name="Davenport K."/>
            <person name="Kyrpides N."/>
            <person name="Mavromatis K."/>
            <person name="Pagani I."/>
            <person name="Ivanova N."/>
            <person name="Ovchinnikova G."/>
            <person name="Zeytun A."/>
            <person name="Detter J.C."/>
            <person name="Han C."/>
            <person name="Land M."/>
            <person name="Hauser L."/>
            <person name="Markowitz V."/>
            <person name="Cheng J.-F."/>
            <person name="Hugenholtz P."/>
            <person name="Woyke T."/>
            <person name="Wu D."/>
            <person name="Tindall B."/>
            <person name="Pomrenke H."/>
            <person name="Brambilla E."/>
            <person name="Klenk H.-P."/>
            <person name="Eisen J.A."/>
        </authorList>
    </citation>
    <scope>NUCLEOTIDE SEQUENCE [LARGE SCALE GENOMIC DNA]</scope>
    <source>
        <strain evidence="2">DSM 15883 / CIP 108006 / LMG 21964 / BA134</strain>
    </source>
</reference>
<name>I3Z5N9_BELBD</name>
<dbReference type="AlphaFoldDB" id="I3Z5N9"/>
<evidence type="ECO:0000313" key="2">
    <source>
        <dbReference type="Proteomes" id="UP000006050"/>
    </source>
</evidence>
<dbReference type="PROSITE" id="PS51197">
    <property type="entry name" value="HTH_RRF2_2"/>
    <property type="match status" value="1"/>
</dbReference>
<dbReference type="PANTHER" id="PTHR33221:SF14">
    <property type="entry name" value="HTH-TYPE TRANSCRIPTIONAL REGULATOR AQ_268-RELATED"/>
    <property type="match status" value="1"/>
</dbReference>
<dbReference type="HOGENOM" id="CLU_107144_1_4_10"/>
<dbReference type="KEGG" id="bbd:Belba_1982"/>
<proteinExistence type="predicted"/>
<dbReference type="Pfam" id="PF02082">
    <property type="entry name" value="Rrf2"/>
    <property type="match status" value="1"/>
</dbReference>
<dbReference type="Proteomes" id="UP000006050">
    <property type="component" value="Chromosome"/>
</dbReference>
<dbReference type="InterPro" id="IPR000944">
    <property type="entry name" value="Tscrpt_reg_Rrf2"/>
</dbReference>
<dbReference type="NCBIfam" id="TIGR00738">
    <property type="entry name" value="rrf2_super"/>
    <property type="match status" value="1"/>
</dbReference>
<dbReference type="eggNOG" id="COG1959">
    <property type="taxonomic scope" value="Bacteria"/>
</dbReference>
<dbReference type="EMBL" id="CP003281">
    <property type="protein sequence ID" value="AFL84557.1"/>
    <property type="molecule type" value="Genomic_DNA"/>
</dbReference>
<dbReference type="PATRIC" id="fig|866536.3.peg.2036"/>
<dbReference type="STRING" id="866536.Belba_1982"/>
<dbReference type="GO" id="GO:0005829">
    <property type="term" value="C:cytosol"/>
    <property type="evidence" value="ECO:0007669"/>
    <property type="project" value="TreeGrafter"/>
</dbReference>
<evidence type="ECO:0000313" key="1">
    <source>
        <dbReference type="EMBL" id="AFL84557.1"/>
    </source>
</evidence>
<gene>
    <name evidence="1" type="ordered locus">Belba_1982</name>
</gene>
<keyword evidence="2" id="KW-1185">Reference proteome</keyword>
<protein>
    <submittedName>
        <fullName evidence="1">Rrf2 family protein, putative transcriptional regulator</fullName>
    </submittedName>
</protein>
<dbReference type="GO" id="GO:0003700">
    <property type="term" value="F:DNA-binding transcription factor activity"/>
    <property type="evidence" value="ECO:0007669"/>
    <property type="project" value="TreeGrafter"/>
</dbReference>
<dbReference type="SUPFAM" id="SSF46785">
    <property type="entry name" value="Winged helix' DNA-binding domain"/>
    <property type="match status" value="1"/>
</dbReference>
<accession>I3Z5N9</accession>
<dbReference type="InterPro" id="IPR036390">
    <property type="entry name" value="WH_DNA-bd_sf"/>
</dbReference>
<dbReference type="PANTHER" id="PTHR33221">
    <property type="entry name" value="WINGED HELIX-TURN-HELIX TRANSCRIPTIONAL REGULATOR, RRF2 FAMILY"/>
    <property type="match status" value="1"/>
</dbReference>
<dbReference type="InterPro" id="IPR036388">
    <property type="entry name" value="WH-like_DNA-bd_sf"/>
</dbReference>
<sequence>MSCIKEEMFSKACKYAINAMIYVASLSENGQRVGLKEIAKAINSPEAFTAKILQQLVKDKLLNSAKGPHGGFEIQGDPNTITIAQIVGSIDGDLIFTGCALGLEKCSEDHPCPVHHKFKAVRDHLTGMMLTTNLKDIATRVNDGISFLKY</sequence>
<organism evidence="1 2">
    <name type="scientific">Belliella baltica (strain DSM 15883 / CIP 108006 / LMG 21964 / BA134)</name>
    <dbReference type="NCBI Taxonomy" id="866536"/>
    <lineage>
        <taxon>Bacteria</taxon>
        <taxon>Pseudomonadati</taxon>
        <taxon>Bacteroidota</taxon>
        <taxon>Cytophagia</taxon>
        <taxon>Cytophagales</taxon>
        <taxon>Cyclobacteriaceae</taxon>
        <taxon>Belliella</taxon>
    </lineage>
</organism>